<accession>A0A9E7A8E2</accession>
<dbReference type="Gene3D" id="3.40.50.720">
    <property type="entry name" value="NAD(P)-binding Rossmann-like Domain"/>
    <property type="match status" value="1"/>
</dbReference>
<dbReference type="PRINTS" id="PR00081">
    <property type="entry name" value="GDHRDH"/>
</dbReference>
<dbReference type="RefSeq" id="WP_244450391.1">
    <property type="nucleotide sequence ID" value="NZ_CP083239.1"/>
</dbReference>
<dbReference type="PANTHER" id="PTHR43639">
    <property type="entry name" value="OXIDOREDUCTASE, SHORT-CHAIN DEHYDROGENASE/REDUCTASE FAMILY (AFU_ORTHOLOGUE AFUA_5G02870)"/>
    <property type="match status" value="1"/>
</dbReference>
<name>A0A9E7A8E2_9HYPH</name>
<dbReference type="InterPro" id="IPR036291">
    <property type="entry name" value="NAD(P)-bd_dom_sf"/>
</dbReference>
<dbReference type="AlphaFoldDB" id="A0A9E7A8E2"/>
<evidence type="ECO:0000256" key="1">
    <source>
        <dbReference type="ARBA" id="ARBA00006484"/>
    </source>
</evidence>
<sequence length="263" mass="26284">MPASAMPVSAMPSSAAPRTLIVTGGSKGIGAAIAHAAGAAGYRVALTYKEDAAGAEAVAEAVTTAGGDAFIVKADIAEEADVLALFRTVEARFGPPDVLVNNAGGVGPLGRVEAITARALTDIMAVNVVGSFLCCREAVKRMSTRHGGRGGVIINMSSRAAELGGAGEWVHYAASKGAVDSLTIGLAREVAAEGIRVNAVAPGLIATNLHAAAGAPERLERLGPLIPMQRPGTAGEVADVVMWLASPASAYVTGAIIPVGGGR</sequence>
<protein>
    <submittedName>
        <fullName evidence="3">SDR family oxidoreductase</fullName>
    </submittedName>
</protein>
<dbReference type="Pfam" id="PF13561">
    <property type="entry name" value="adh_short_C2"/>
    <property type="match status" value="1"/>
</dbReference>
<dbReference type="KEGG" id="apol:K9D25_08370"/>
<comment type="similarity">
    <text evidence="1">Belongs to the short-chain dehydrogenases/reductases (SDR) family.</text>
</comment>
<dbReference type="InterPro" id="IPR002347">
    <property type="entry name" value="SDR_fam"/>
</dbReference>
<dbReference type="CDD" id="cd05233">
    <property type="entry name" value="SDR_c"/>
    <property type="match status" value="1"/>
</dbReference>
<organism evidence="3 4">
    <name type="scientific">Ancylobacter polymorphus</name>
    <dbReference type="NCBI Taxonomy" id="223390"/>
    <lineage>
        <taxon>Bacteria</taxon>
        <taxon>Pseudomonadati</taxon>
        <taxon>Pseudomonadota</taxon>
        <taxon>Alphaproteobacteria</taxon>
        <taxon>Hyphomicrobiales</taxon>
        <taxon>Xanthobacteraceae</taxon>
        <taxon>Ancylobacter</taxon>
    </lineage>
</organism>
<dbReference type="Proteomes" id="UP000831684">
    <property type="component" value="Chromosome"/>
</dbReference>
<dbReference type="FunFam" id="3.40.50.720:FF:000084">
    <property type="entry name" value="Short-chain dehydrogenase reductase"/>
    <property type="match status" value="1"/>
</dbReference>
<evidence type="ECO:0000313" key="3">
    <source>
        <dbReference type="EMBL" id="UOK72694.1"/>
    </source>
</evidence>
<dbReference type="PRINTS" id="PR00080">
    <property type="entry name" value="SDRFAMILY"/>
</dbReference>
<gene>
    <name evidence="3" type="ORF">K9D25_08370</name>
</gene>
<dbReference type="GO" id="GO:0016491">
    <property type="term" value="F:oxidoreductase activity"/>
    <property type="evidence" value="ECO:0007669"/>
    <property type="project" value="UniProtKB-KW"/>
</dbReference>
<dbReference type="SUPFAM" id="SSF51735">
    <property type="entry name" value="NAD(P)-binding Rossmann-fold domains"/>
    <property type="match status" value="1"/>
</dbReference>
<dbReference type="PANTHER" id="PTHR43639:SF1">
    <property type="entry name" value="SHORT-CHAIN DEHYDROGENASE_REDUCTASE FAMILY PROTEIN"/>
    <property type="match status" value="1"/>
</dbReference>
<proteinExistence type="inferred from homology"/>
<dbReference type="EMBL" id="CP083239">
    <property type="protein sequence ID" value="UOK72694.1"/>
    <property type="molecule type" value="Genomic_DNA"/>
</dbReference>
<evidence type="ECO:0000313" key="4">
    <source>
        <dbReference type="Proteomes" id="UP000831684"/>
    </source>
</evidence>
<keyword evidence="2" id="KW-0560">Oxidoreductase</keyword>
<evidence type="ECO:0000256" key="2">
    <source>
        <dbReference type="ARBA" id="ARBA00023002"/>
    </source>
</evidence>
<reference evidence="3" key="1">
    <citation type="submission" date="2021-09" db="EMBL/GenBank/DDBJ databases">
        <title>Network and meta-omics reveal the key degrader and cooperation patterns in an efficient 1,4-dioxane-degrading microbial community.</title>
        <authorList>
            <person name="Dai C."/>
        </authorList>
    </citation>
    <scope>NUCLEOTIDE SEQUENCE</scope>
    <source>
        <strain evidence="3">ZM13</strain>
    </source>
</reference>